<keyword evidence="8" id="KW-0325">Glycoprotein</keyword>
<evidence type="ECO:0000256" key="3">
    <source>
        <dbReference type="ARBA" id="ARBA00014463"/>
    </source>
</evidence>
<name>A0A2P4SY78_BAMTH</name>
<evidence type="ECO:0000256" key="8">
    <source>
        <dbReference type="ARBA" id="ARBA00023180"/>
    </source>
</evidence>
<comment type="subunit">
    <text evidence="10">Heterodimer with IL12B; disulfide-linked. The heterodimer is known as interleukin IL-12.</text>
</comment>
<evidence type="ECO:0000313" key="12">
    <source>
        <dbReference type="Proteomes" id="UP000237246"/>
    </source>
</evidence>
<keyword evidence="6 10" id="KW-0339">Growth factor</keyword>
<dbReference type="AlphaFoldDB" id="A0A2P4SY78"/>
<keyword evidence="12" id="KW-1185">Reference proteome</keyword>
<dbReference type="GO" id="GO:0005615">
    <property type="term" value="C:extracellular space"/>
    <property type="evidence" value="ECO:0007669"/>
    <property type="project" value="UniProtKB-KW"/>
</dbReference>
<evidence type="ECO:0000256" key="1">
    <source>
        <dbReference type="ARBA" id="ARBA00004613"/>
    </source>
</evidence>
<comment type="subcellular location">
    <subcellularLocation>
        <location evidence="1 10">Secreted</location>
    </subcellularLocation>
</comment>
<comment type="caution">
    <text evidence="11">The sequence shown here is derived from an EMBL/GenBank/DDBJ whole genome shotgun (WGS) entry which is preliminary data.</text>
</comment>
<comment type="subunit">
    <text evidence="9">Heterodimer with IL12B; disulfide-linked. This heterodimer is known as interleukin IL-12. Heterodimer with EBI3/IL27B; not disulfide-linked. This heterodimer is known as interleukin IL-35. Interacts with NBR1; this interaction promotes IL-12 secretion.</text>
</comment>
<evidence type="ECO:0000256" key="9">
    <source>
        <dbReference type="ARBA" id="ARBA00047077"/>
    </source>
</evidence>
<dbReference type="InterPro" id="IPR009079">
    <property type="entry name" value="4_helix_cytokine-like_core"/>
</dbReference>
<dbReference type="SUPFAM" id="SSF47266">
    <property type="entry name" value="4-helical cytokines"/>
    <property type="match status" value="1"/>
</dbReference>
<dbReference type="Pfam" id="PF03039">
    <property type="entry name" value="IL12"/>
    <property type="match status" value="1"/>
</dbReference>
<feature type="signal peptide" evidence="10">
    <location>
        <begin position="1"/>
        <end position="33"/>
    </location>
</feature>
<accession>A0A2P4SY78</accession>
<feature type="chain" id="PRO_5015022663" description="Interleukin-12 subunit alpha" evidence="10">
    <location>
        <begin position="34"/>
        <end position="203"/>
    </location>
</feature>
<gene>
    <name evidence="10" type="primary">IL12A</name>
    <name evidence="11" type="ORF">CIB84_007189</name>
</gene>
<sequence length="203" mass="21613">MAERSIGSRAALLGVGRCVLLAALCPLLPSTWALPAPAHDLAKGLNSSRALLAAANEALLHVQKQGVLGFECTLEEVDLEDVTNSQSNTIQSCTSQDPGPGNCPVLESSTLDMSKCLQGIYEDLKTYKAELGNLKDLRVLTSIDDMMRALQPRSPATPQPSPSTTLGSFQARMRLCGVLHAFCLRAVTIGRTLGYLSALTAEM</sequence>
<proteinExistence type="inferred from homology"/>
<dbReference type="OrthoDB" id="9893660at2759"/>
<comment type="similarity">
    <text evidence="2 10">Belongs to the IL-6 superfamily.</text>
</comment>
<dbReference type="EMBL" id="PPHD01016773">
    <property type="protein sequence ID" value="POI29061.1"/>
    <property type="molecule type" value="Genomic_DNA"/>
</dbReference>
<evidence type="ECO:0000256" key="6">
    <source>
        <dbReference type="ARBA" id="ARBA00023030"/>
    </source>
</evidence>
<dbReference type="GO" id="GO:0005143">
    <property type="term" value="F:interleukin-12 receptor binding"/>
    <property type="evidence" value="ECO:0007669"/>
    <property type="project" value="InterPro"/>
</dbReference>
<dbReference type="PANTHER" id="PTHR48485">
    <property type="entry name" value="INTERLEUKIN-12 SUBUNIT BETA-RELATED"/>
    <property type="match status" value="1"/>
</dbReference>
<keyword evidence="5 10" id="KW-0732">Signal</keyword>
<dbReference type="GO" id="GO:0006955">
    <property type="term" value="P:immune response"/>
    <property type="evidence" value="ECO:0007669"/>
    <property type="project" value="InterPro"/>
</dbReference>
<evidence type="ECO:0000256" key="7">
    <source>
        <dbReference type="ARBA" id="ARBA00023157"/>
    </source>
</evidence>
<dbReference type="GO" id="GO:0005125">
    <property type="term" value="F:cytokine activity"/>
    <property type="evidence" value="ECO:0007669"/>
    <property type="project" value="UniProtKB-KW"/>
</dbReference>
<keyword evidence="10" id="KW-0202">Cytokine</keyword>
<dbReference type="GO" id="GO:0008083">
    <property type="term" value="F:growth factor activity"/>
    <property type="evidence" value="ECO:0007669"/>
    <property type="project" value="UniProtKB-KW"/>
</dbReference>
<evidence type="ECO:0000256" key="4">
    <source>
        <dbReference type="ARBA" id="ARBA00022525"/>
    </source>
</evidence>
<keyword evidence="4 10" id="KW-0964">Secreted</keyword>
<evidence type="ECO:0000256" key="5">
    <source>
        <dbReference type="ARBA" id="ARBA00022729"/>
    </source>
</evidence>
<evidence type="ECO:0000256" key="10">
    <source>
        <dbReference type="RuleBase" id="RU363133"/>
    </source>
</evidence>
<evidence type="ECO:0000256" key="2">
    <source>
        <dbReference type="ARBA" id="ARBA00007432"/>
    </source>
</evidence>
<dbReference type="Gene3D" id="1.20.1250.10">
    <property type="match status" value="1"/>
</dbReference>
<protein>
    <recommendedName>
        <fullName evidence="3 10">Interleukin-12 subunit alpha</fullName>
        <shortName evidence="10">IL-12A</shortName>
    </recommendedName>
</protein>
<evidence type="ECO:0000313" key="11">
    <source>
        <dbReference type="EMBL" id="POI29061.1"/>
    </source>
</evidence>
<dbReference type="InterPro" id="IPR004281">
    <property type="entry name" value="IL-12_alpha"/>
</dbReference>
<dbReference type="InterPro" id="IPR050676">
    <property type="entry name" value="IL-12"/>
</dbReference>
<reference evidence="11 12" key="1">
    <citation type="submission" date="2018-01" db="EMBL/GenBank/DDBJ databases">
        <title>Comparison of the Chinese Bamboo Partridge and Red Junglefowl genome sequences highlights the importance of demography in genome evolution.</title>
        <authorList>
            <person name="Tiley G.P."/>
            <person name="Kimball R.T."/>
            <person name="Braun E.L."/>
            <person name="Burleigh J.G."/>
        </authorList>
    </citation>
    <scope>NUCLEOTIDE SEQUENCE [LARGE SCALE GENOMIC DNA]</scope>
    <source>
        <strain evidence="11">RTK389</strain>
        <tissue evidence="11">Blood</tissue>
    </source>
</reference>
<organism evidence="11 12">
    <name type="scientific">Bambusicola thoracicus</name>
    <name type="common">Chinese bamboo-partridge</name>
    <name type="synonym">Perdix thoracica</name>
    <dbReference type="NCBI Taxonomy" id="9083"/>
    <lineage>
        <taxon>Eukaryota</taxon>
        <taxon>Metazoa</taxon>
        <taxon>Chordata</taxon>
        <taxon>Craniata</taxon>
        <taxon>Vertebrata</taxon>
        <taxon>Euteleostomi</taxon>
        <taxon>Archelosauria</taxon>
        <taxon>Archosauria</taxon>
        <taxon>Dinosauria</taxon>
        <taxon>Saurischia</taxon>
        <taxon>Theropoda</taxon>
        <taxon>Coelurosauria</taxon>
        <taxon>Aves</taxon>
        <taxon>Neognathae</taxon>
        <taxon>Galloanserae</taxon>
        <taxon>Galliformes</taxon>
        <taxon>Phasianidae</taxon>
        <taxon>Perdicinae</taxon>
        <taxon>Bambusicola</taxon>
    </lineage>
</organism>
<dbReference type="Proteomes" id="UP000237246">
    <property type="component" value="Unassembled WGS sequence"/>
</dbReference>
<keyword evidence="7 10" id="KW-1015">Disulfide bond</keyword>
<dbReference type="PANTHER" id="PTHR48485:SF1">
    <property type="entry name" value="INTERLEUKIN-12 SUBUNIT ALPHA"/>
    <property type="match status" value="1"/>
</dbReference>